<organism evidence="8 9">
    <name type="scientific">Protea cynaroides</name>
    <dbReference type="NCBI Taxonomy" id="273540"/>
    <lineage>
        <taxon>Eukaryota</taxon>
        <taxon>Viridiplantae</taxon>
        <taxon>Streptophyta</taxon>
        <taxon>Embryophyta</taxon>
        <taxon>Tracheophyta</taxon>
        <taxon>Spermatophyta</taxon>
        <taxon>Magnoliopsida</taxon>
        <taxon>Proteales</taxon>
        <taxon>Proteaceae</taxon>
        <taxon>Protea</taxon>
    </lineage>
</organism>
<accession>A0A9Q0KSI0</accession>
<keyword evidence="6" id="KW-1133">Transmembrane helix</keyword>
<keyword evidence="3" id="KW-0547">Nucleotide-binding</keyword>
<dbReference type="Gene3D" id="3.40.50.2300">
    <property type="match status" value="1"/>
</dbReference>
<keyword evidence="9" id="KW-1185">Reference proteome</keyword>
<sequence>MGSCNCMEPQWPADELLTKFQFISDCFIALAYFLIPLQLIYFAKKSAVSPYRWVLVQFGAFIVLCGTTHLINLWTFNTHSRTIEVVMTIAKVLTAVVSCATAVMLVGIIPDLLGVKTRELLLKNKAGEPDKELFVHLSHNDFLVFMNHEMRTPMHAVIRLYRWVDLVSRMVTKGLLMHLGCEVAVVSSAVECLRVVSREYKVVFMDLSVPGTGGSDHSTYWEYR</sequence>
<evidence type="ECO:0000313" key="8">
    <source>
        <dbReference type="EMBL" id="KAJ4975489.1"/>
    </source>
</evidence>
<feature type="transmembrane region" description="Helical" evidence="6">
    <location>
        <begin position="20"/>
        <end position="42"/>
    </location>
</feature>
<dbReference type="InterPro" id="IPR058544">
    <property type="entry name" value="ETR1_N"/>
</dbReference>
<dbReference type="SUPFAM" id="SSF52172">
    <property type="entry name" value="CheY-like"/>
    <property type="match status" value="1"/>
</dbReference>
<dbReference type="OrthoDB" id="1704464at2759"/>
<evidence type="ECO:0000259" key="7">
    <source>
        <dbReference type="Pfam" id="PF25487"/>
    </source>
</evidence>
<dbReference type="AlphaFoldDB" id="A0A9Q0KSI0"/>
<keyword evidence="4" id="KW-0418">Kinase</keyword>
<keyword evidence="6" id="KW-0472">Membrane</keyword>
<dbReference type="GO" id="GO:0016301">
    <property type="term" value="F:kinase activity"/>
    <property type="evidence" value="ECO:0007669"/>
    <property type="project" value="UniProtKB-KW"/>
</dbReference>
<proteinExistence type="predicted"/>
<evidence type="ECO:0000256" key="1">
    <source>
        <dbReference type="ARBA" id="ARBA00022679"/>
    </source>
</evidence>
<evidence type="ECO:0000313" key="9">
    <source>
        <dbReference type="Proteomes" id="UP001141806"/>
    </source>
</evidence>
<dbReference type="PANTHER" id="PTHR24423">
    <property type="entry name" value="TWO-COMPONENT SENSOR HISTIDINE KINASE"/>
    <property type="match status" value="1"/>
</dbReference>
<evidence type="ECO:0000256" key="3">
    <source>
        <dbReference type="ARBA" id="ARBA00022741"/>
    </source>
</evidence>
<comment type="caution">
    <text evidence="8">The sequence shown here is derived from an EMBL/GenBank/DDBJ whole genome shotgun (WGS) entry which is preliminary data.</text>
</comment>
<feature type="transmembrane region" description="Helical" evidence="6">
    <location>
        <begin position="54"/>
        <end position="76"/>
    </location>
</feature>
<dbReference type="GO" id="GO:0046872">
    <property type="term" value="F:metal ion binding"/>
    <property type="evidence" value="ECO:0007669"/>
    <property type="project" value="UniProtKB-KW"/>
</dbReference>
<reference evidence="8" key="1">
    <citation type="journal article" date="2023" name="Plant J.">
        <title>The genome of the king protea, Protea cynaroides.</title>
        <authorList>
            <person name="Chang J."/>
            <person name="Duong T.A."/>
            <person name="Schoeman C."/>
            <person name="Ma X."/>
            <person name="Roodt D."/>
            <person name="Barker N."/>
            <person name="Li Z."/>
            <person name="Van de Peer Y."/>
            <person name="Mizrachi E."/>
        </authorList>
    </citation>
    <scope>NUCLEOTIDE SEQUENCE</scope>
    <source>
        <tissue evidence="8">Young leaves</tissue>
    </source>
</reference>
<dbReference type="GO" id="GO:0051740">
    <property type="term" value="F:ethylene binding"/>
    <property type="evidence" value="ECO:0007669"/>
    <property type="project" value="TreeGrafter"/>
</dbReference>
<keyword evidence="1" id="KW-0808">Transferase</keyword>
<evidence type="ECO:0000256" key="2">
    <source>
        <dbReference type="ARBA" id="ARBA00022723"/>
    </source>
</evidence>
<keyword evidence="5" id="KW-0067">ATP-binding</keyword>
<evidence type="ECO:0000256" key="6">
    <source>
        <dbReference type="SAM" id="Phobius"/>
    </source>
</evidence>
<feature type="transmembrane region" description="Helical" evidence="6">
    <location>
        <begin position="88"/>
        <end position="113"/>
    </location>
</feature>
<name>A0A9Q0KSI0_9MAGN</name>
<dbReference type="Proteomes" id="UP001141806">
    <property type="component" value="Unassembled WGS sequence"/>
</dbReference>
<keyword evidence="6" id="KW-0812">Transmembrane</keyword>
<dbReference type="PANTHER" id="PTHR24423:SF625">
    <property type="entry name" value="ETHYLENE RESPONSE SENSOR 1"/>
    <property type="match status" value="1"/>
</dbReference>
<gene>
    <name evidence="8" type="ORF">NE237_000595</name>
</gene>
<protein>
    <recommendedName>
        <fullName evidence="7">Ethylene receptor 1-like N-terminal domain-containing protein</fullName>
    </recommendedName>
</protein>
<keyword evidence="2" id="KW-0479">Metal-binding</keyword>
<dbReference type="EMBL" id="JAMYWD010000003">
    <property type="protein sequence ID" value="KAJ4975489.1"/>
    <property type="molecule type" value="Genomic_DNA"/>
</dbReference>
<dbReference type="InterPro" id="IPR011006">
    <property type="entry name" value="CheY-like_superfamily"/>
</dbReference>
<dbReference type="Pfam" id="PF25487">
    <property type="entry name" value="ETR1_N"/>
    <property type="match status" value="1"/>
</dbReference>
<evidence type="ECO:0000256" key="4">
    <source>
        <dbReference type="ARBA" id="ARBA00022777"/>
    </source>
</evidence>
<dbReference type="GO" id="GO:0038199">
    <property type="term" value="F:ethylene receptor activity"/>
    <property type="evidence" value="ECO:0007669"/>
    <property type="project" value="TreeGrafter"/>
</dbReference>
<feature type="domain" description="Ethylene receptor 1-like N-terminal" evidence="7">
    <location>
        <begin position="18"/>
        <end position="114"/>
    </location>
</feature>
<evidence type="ECO:0000256" key="5">
    <source>
        <dbReference type="ARBA" id="ARBA00022840"/>
    </source>
</evidence>
<dbReference type="GO" id="GO:0005783">
    <property type="term" value="C:endoplasmic reticulum"/>
    <property type="evidence" value="ECO:0007669"/>
    <property type="project" value="TreeGrafter"/>
</dbReference>
<dbReference type="GO" id="GO:0005524">
    <property type="term" value="F:ATP binding"/>
    <property type="evidence" value="ECO:0007669"/>
    <property type="project" value="UniProtKB-KW"/>
</dbReference>